<dbReference type="Proteomes" id="UP000658131">
    <property type="component" value="Unassembled WGS sequence"/>
</dbReference>
<evidence type="ECO:0000256" key="1">
    <source>
        <dbReference type="SAM" id="SignalP"/>
    </source>
</evidence>
<organism evidence="2 3">
    <name type="scientific">Yanshouia hominis</name>
    <dbReference type="NCBI Taxonomy" id="2763673"/>
    <lineage>
        <taxon>Bacteria</taxon>
        <taxon>Bacillati</taxon>
        <taxon>Bacillota</taxon>
        <taxon>Clostridia</taxon>
        <taxon>Eubacteriales</taxon>
        <taxon>Oscillospiraceae</taxon>
        <taxon>Yanshouia</taxon>
    </lineage>
</organism>
<feature type="chain" id="PRO_5045635859" evidence="1">
    <location>
        <begin position="23"/>
        <end position="353"/>
    </location>
</feature>
<dbReference type="PROSITE" id="PS51257">
    <property type="entry name" value="PROKAR_LIPOPROTEIN"/>
    <property type="match status" value="1"/>
</dbReference>
<protein>
    <submittedName>
        <fullName evidence="2">Uncharacterized protein</fullName>
    </submittedName>
</protein>
<proteinExistence type="predicted"/>
<gene>
    <name evidence="2" type="ORF">H8717_06035</name>
</gene>
<feature type="signal peptide" evidence="1">
    <location>
        <begin position="1"/>
        <end position="22"/>
    </location>
</feature>
<name>A0ABR7NHU5_9FIRM</name>
<dbReference type="EMBL" id="JACRTB010000007">
    <property type="protein sequence ID" value="MBC8575973.1"/>
    <property type="molecule type" value="Genomic_DNA"/>
</dbReference>
<keyword evidence="3" id="KW-1185">Reference proteome</keyword>
<accession>A0ABR7NHU5</accession>
<evidence type="ECO:0000313" key="3">
    <source>
        <dbReference type="Proteomes" id="UP000658131"/>
    </source>
</evidence>
<reference evidence="2 3" key="1">
    <citation type="submission" date="2020-08" db="EMBL/GenBank/DDBJ databases">
        <title>Genome public.</title>
        <authorList>
            <person name="Liu C."/>
            <person name="Sun Q."/>
        </authorList>
    </citation>
    <scope>NUCLEOTIDE SEQUENCE [LARGE SCALE GENOMIC DNA]</scope>
    <source>
        <strain evidence="2 3">BX1</strain>
    </source>
</reference>
<sequence>MNTKRFAALVLAAALAVCSVSGCTFGEKTRIAATYSGGEVPAGVYIAHQLTALNEAYYKVPDMSKNVLEQEIDGAKAADWINNRAAELTRIFVAVESEFDRLGLTLDPETAAAATQGLRQSWESESERMEKAGIGYSSVEAINLNAAKSQLVFSAYYGEGGEFAVSEEDYRAFYEENYRRVLMLVLSKTYDQAAGAAFDEAGAAAQQELIESYFERSKAGEPLFDLIVAQDEAIHGALDSGNAHTHGPLVEEEQISLVYRGNTNYPQALRDQIFANDTLNVSETYEDDNYGVLFERRGLMEDESAYQSAKLSMLPLMKQDEYNEKLLAAADGLGISFSQDALKAFKLDKLMTA</sequence>
<keyword evidence="1" id="KW-0732">Signal</keyword>
<evidence type="ECO:0000313" key="2">
    <source>
        <dbReference type="EMBL" id="MBC8575973.1"/>
    </source>
</evidence>
<dbReference type="RefSeq" id="WP_262399537.1">
    <property type="nucleotide sequence ID" value="NZ_JACRTB010000007.1"/>
</dbReference>
<comment type="caution">
    <text evidence="2">The sequence shown here is derived from an EMBL/GenBank/DDBJ whole genome shotgun (WGS) entry which is preliminary data.</text>
</comment>